<accession>A0A1I4CVE7</accession>
<evidence type="ECO:0000313" key="2">
    <source>
        <dbReference type="Proteomes" id="UP000199111"/>
    </source>
</evidence>
<proteinExistence type="predicted"/>
<sequence length="36" mass="3817">MPKLPEPQLADADDLVRLGPVFARTAVGTGRNPRSA</sequence>
<dbReference type="Proteomes" id="UP000199111">
    <property type="component" value="Unassembled WGS sequence"/>
</dbReference>
<reference evidence="2" key="1">
    <citation type="submission" date="2016-10" db="EMBL/GenBank/DDBJ databases">
        <authorList>
            <person name="Varghese N."/>
            <person name="Submissions S."/>
        </authorList>
    </citation>
    <scope>NUCLEOTIDE SEQUENCE [LARGE SCALE GENOMIC DNA]</scope>
    <source>
        <strain evidence="2">CGMCC 4.2126</strain>
    </source>
</reference>
<name>A0A1I4CVE7_9ACTN</name>
<keyword evidence="2" id="KW-1185">Reference proteome</keyword>
<protein>
    <submittedName>
        <fullName evidence="1">Uncharacterized protein</fullName>
    </submittedName>
</protein>
<dbReference type="AlphaFoldDB" id="A0A1I4CVE7"/>
<evidence type="ECO:0000313" key="1">
    <source>
        <dbReference type="EMBL" id="SFK83996.1"/>
    </source>
</evidence>
<dbReference type="EMBL" id="FOQY01000037">
    <property type="protein sequence ID" value="SFK83996.1"/>
    <property type="molecule type" value="Genomic_DNA"/>
</dbReference>
<organism evidence="1 2">
    <name type="scientific">Streptosporangium canum</name>
    <dbReference type="NCBI Taxonomy" id="324952"/>
    <lineage>
        <taxon>Bacteria</taxon>
        <taxon>Bacillati</taxon>
        <taxon>Actinomycetota</taxon>
        <taxon>Actinomycetes</taxon>
        <taxon>Streptosporangiales</taxon>
        <taxon>Streptosporangiaceae</taxon>
        <taxon>Streptosporangium</taxon>
    </lineage>
</organism>
<gene>
    <name evidence="1" type="ORF">SAMN05216275_13756</name>
</gene>